<evidence type="ECO:0000313" key="2">
    <source>
        <dbReference type="Proteomes" id="UP000886595"/>
    </source>
</evidence>
<comment type="caution">
    <text evidence="1">The sequence shown here is derived from an EMBL/GenBank/DDBJ whole genome shotgun (WGS) entry which is preliminary data.</text>
</comment>
<dbReference type="Proteomes" id="UP000886595">
    <property type="component" value="Unassembled WGS sequence"/>
</dbReference>
<dbReference type="AlphaFoldDB" id="A0A8X7QU30"/>
<proteinExistence type="predicted"/>
<accession>A0A8X7QU30</accession>
<reference evidence="1 2" key="1">
    <citation type="submission" date="2020-02" db="EMBL/GenBank/DDBJ databases">
        <authorList>
            <person name="Ma Q."/>
            <person name="Huang Y."/>
            <person name="Song X."/>
            <person name="Pei D."/>
        </authorList>
    </citation>
    <scope>NUCLEOTIDE SEQUENCE [LARGE SCALE GENOMIC DNA]</scope>
    <source>
        <strain evidence="1">Sxm20200214</strain>
        <tissue evidence="1">Leaf</tissue>
    </source>
</reference>
<evidence type="ECO:0000313" key="1">
    <source>
        <dbReference type="EMBL" id="KAG2276638.1"/>
    </source>
</evidence>
<gene>
    <name evidence="1" type="ORF">Bca52824_059193</name>
</gene>
<protein>
    <submittedName>
        <fullName evidence="1">Uncharacterized protein</fullName>
    </submittedName>
</protein>
<sequence length="56" mass="6581">MLNTREQVVEGVSEQFEKSKKLKAMCFKEWIAGGPDYTFLEYEKPSQTTFNINFIK</sequence>
<name>A0A8X7QU30_BRACI</name>
<organism evidence="1 2">
    <name type="scientific">Brassica carinata</name>
    <name type="common">Ethiopian mustard</name>
    <name type="synonym">Abyssinian cabbage</name>
    <dbReference type="NCBI Taxonomy" id="52824"/>
    <lineage>
        <taxon>Eukaryota</taxon>
        <taxon>Viridiplantae</taxon>
        <taxon>Streptophyta</taxon>
        <taxon>Embryophyta</taxon>
        <taxon>Tracheophyta</taxon>
        <taxon>Spermatophyta</taxon>
        <taxon>Magnoliopsida</taxon>
        <taxon>eudicotyledons</taxon>
        <taxon>Gunneridae</taxon>
        <taxon>Pentapetalae</taxon>
        <taxon>rosids</taxon>
        <taxon>malvids</taxon>
        <taxon>Brassicales</taxon>
        <taxon>Brassicaceae</taxon>
        <taxon>Brassiceae</taxon>
        <taxon>Brassica</taxon>
    </lineage>
</organism>
<keyword evidence="2" id="KW-1185">Reference proteome</keyword>
<dbReference type="EMBL" id="JAAMPC010000012">
    <property type="protein sequence ID" value="KAG2276638.1"/>
    <property type="molecule type" value="Genomic_DNA"/>
</dbReference>